<protein>
    <submittedName>
        <fullName evidence="8">MFS transporter</fullName>
    </submittedName>
</protein>
<keyword evidence="5 7" id="KW-1133">Transmembrane helix</keyword>
<name>A0A4R0K3X9_9ACTN</name>
<feature type="transmembrane region" description="Helical" evidence="7">
    <location>
        <begin position="12"/>
        <end position="35"/>
    </location>
</feature>
<dbReference type="AlphaFoldDB" id="A0A4R0K3X9"/>
<organism evidence="8 9">
    <name type="scientific">Kribbella pittospori</name>
    <dbReference type="NCBI Taxonomy" id="722689"/>
    <lineage>
        <taxon>Bacteria</taxon>
        <taxon>Bacillati</taxon>
        <taxon>Actinomycetota</taxon>
        <taxon>Actinomycetes</taxon>
        <taxon>Propionibacteriales</taxon>
        <taxon>Kribbellaceae</taxon>
        <taxon>Kribbella</taxon>
    </lineage>
</organism>
<dbReference type="InterPro" id="IPR036259">
    <property type="entry name" value="MFS_trans_sf"/>
</dbReference>
<dbReference type="OrthoDB" id="3865324at2"/>
<dbReference type="Pfam" id="PF07690">
    <property type="entry name" value="MFS_1"/>
    <property type="match status" value="1"/>
</dbReference>
<dbReference type="PANTHER" id="PTHR23517">
    <property type="entry name" value="RESISTANCE PROTEIN MDTM, PUTATIVE-RELATED-RELATED"/>
    <property type="match status" value="1"/>
</dbReference>
<evidence type="ECO:0000256" key="4">
    <source>
        <dbReference type="ARBA" id="ARBA00022692"/>
    </source>
</evidence>
<evidence type="ECO:0000256" key="5">
    <source>
        <dbReference type="ARBA" id="ARBA00022989"/>
    </source>
</evidence>
<comment type="caution">
    <text evidence="8">The sequence shown here is derived from an EMBL/GenBank/DDBJ whole genome shotgun (WGS) entry which is preliminary data.</text>
</comment>
<dbReference type="SUPFAM" id="SSF103473">
    <property type="entry name" value="MFS general substrate transporter"/>
    <property type="match status" value="1"/>
</dbReference>
<evidence type="ECO:0000256" key="7">
    <source>
        <dbReference type="SAM" id="Phobius"/>
    </source>
</evidence>
<keyword evidence="2" id="KW-0813">Transport</keyword>
<gene>
    <name evidence="8" type="ORF">E0H73_39615</name>
</gene>
<feature type="transmembrane region" description="Helical" evidence="7">
    <location>
        <begin position="41"/>
        <end position="64"/>
    </location>
</feature>
<sequence length="418" mass="42720">MPELLRDPVERALASAVAALSLSRGMFFAVSALYFTRGVGLSAATVGIGLTVAGGVGVLASYAGGRLSDRYGADRLQQWTLAASGASLLAYAFASDVVSFVLIAACVSATRGLQSTAQVTLLARWYVGPERVTVRARLRVVMNVFIGGGSLLAGLALMVDTTSAYRLTVVLVGAITFLGTLPLIGLRRRVAGLADRMDAGGGAATSVRGRSPLRDRTYVVSTILNAVLAIQFGLTSVGIPLWVADHTDAPTVVVSALLLVNTIYVALFQVRASRGAQNLRTAGQSVRRAGLFLLVACLLFASAGRLGAAAATAVLLLAALAASAAETKGEAGGWTMAFELADPARAGAYQGLSQTGYALAQMLSPTVVTTTAIDHGVPGWIALGALFAATGTATAVVANHAASRRGEYQAPVGGTPVA</sequence>
<evidence type="ECO:0000313" key="9">
    <source>
        <dbReference type="Proteomes" id="UP000291144"/>
    </source>
</evidence>
<feature type="transmembrane region" description="Helical" evidence="7">
    <location>
        <begin position="218"/>
        <end position="243"/>
    </location>
</feature>
<evidence type="ECO:0000256" key="6">
    <source>
        <dbReference type="ARBA" id="ARBA00023136"/>
    </source>
</evidence>
<evidence type="ECO:0000256" key="1">
    <source>
        <dbReference type="ARBA" id="ARBA00004651"/>
    </source>
</evidence>
<dbReference type="EMBL" id="SJKB01000020">
    <property type="protein sequence ID" value="TCC54259.1"/>
    <property type="molecule type" value="Genomic_DNA"/>
</dbReference>
<keyword evidence="9" id="KW-1185">Reference proteome</keyword>
<feature type="transmembrane region" description="Helical" evidence="7">
    <location>
        <begin position="291"/>
        <end position="320"/>
    </location>
</feature>
<evidence type="ECO:0000313" key="8">
    <source>
        <dbReference type="EMBL" id="TCC54259.1"/>
    </source>
</evidence>
<dbReference type="InterPro" id="IPR050171">
    <property type="entry name" value="MFS_Transporters"/>
</dbReference>
<comment type="subcellular location">
    <subcellularLocation>
        <location evidence="1">Cell membrane</location>
        <topology evidence="1">Multi-pass membrane protein</topology>
    </subcellularLocation>
</comment>
<dbReference type="GO" id="GO:0005886">
    <property type="term" value="C:plasma membrane"/>
    <property type="evidence" value="ECO:0007669"/>
    <property type="project" value="UniProtKB-SubCell"/>
</dbReference>
<evidence type="ECO:0000256" key="2">
    <source>
        <dbReference type="ARBA" id="ARBA00022448"/>
    </source>
</evidence>
<reference evidence="8 9" key="1">
    <citation type="submission" date="2019-02" db="EMBL/GenBank/DDBJ databases">
        <title>Kribbella capetownensis sp. nov. and Kribbella speibonae sp. nov., isolated from soil.</title>
        <authorList>
            <person name="Curtis S.M."/>
            <person name="Norton I."/>
            <person name="Everest G.J."/>
            <person name="Meyers P.R."/>
        </authorList>
    </citation>
    <scope>NUCLEOTIDE SEQUENCE [LARGE SCALE GENOMIC DNA]</scope>
    <source>
        <strain evidence="8 9">NRRL B-24813</strain>
    </source>
</reference>
<dbReference type="Proteomes" id="UP000291144">
    <property type="component" value="Unassembled WGS sequence"/>
</dbReference>
<feature type="transmembrane region" description="Helical" evidence="7">
    <location>
        <begin position="165"/>
        <end position="186"/>
    </location>
</feature>
<keyword evidence="4 7" id="KW-0812">Transmembrane</keyword>
<dbReference type="Gene3D" id="1.20.1250.20">
    <property type="entry name" value="MFS general substrate transporter like domains"/>
    <property type="match status" value="1"/>
</dbReference>
<proteinExistence type="predicted"/>
<dbReference type="GO" id="GO:0022857">
    <property type="term" value="F:transmembrane transporter activity"/>
    <property type="evidence" value="ECO:0007669"/>
    <property type="project" value="InterPro"/>
</dbReference>
<keyword evidence="6 7" id="KW-0472">Membrane</keyword>
<feature type="transmembrane region" description="Helical" evidence="7">
    <location>
        <begin position="249"/>
        <end position="270"/>
    </location>
</feature>
<dbReference type="InterPro" id="IPR011701">
    <property type="entry name" value="MFS"/>
</dbReference>
<feature type="transmembrane region" description="Helical" evidence="7">
    <location>
        <begin position="138"/>
        <end position="159"/>
    </location>
</feature>
<accession>A0A4R0K3X9</accession>
<dbReference type="RefSeq" id="WP_131365422.1">
    <property type="nucleotide sequence ID" value="NZ_SJKB01000020.1"/>
</dbReference>
<feature type="transmembrane region" description="Helical" evidence="7">
    <location>
        <begin position="76"/>
        <end position="94"/>
    </location>
</feature>
<feature type="transmembrane region" description="Helical" evidence="7">
    <location>
        <begin position="377"/>
        <end position="398"/>
    </location>
</feature>
<evidence type="ECO:0000256" key="3">
    <source>
        <dbReference type="ARBA" id="ARBA00022475"/>
    </source>
</evidence>
<keyword evidence="3" id="KW-1003">Cell membrane</keyword>